<protein>
    <submittedName>
        <fullName evidence="1">Uncharacterized protein</fullName>
    </submittedName>
</protein>
<dbReference type="EMBL" id="JAMSHJ010000003">
    <property type="protein sequence ID" value="KAI5431156.1"/>
    <property type="molecule type" value="Genomic_DNA"/>
</dbReference>
<name>A0A9D4Y139_PEA</name>
<dbReference type="PANTHER" id="PTHR11439">
    <property type="entry name" value="GAG-POL-RELATED RETROTRANSPOSON"/>
    <property type="match status" value="1"/>
</dbReference>
<comment type="caution">
    <text evidence="1">The sequence shown here is derived from an EMBL/GenBank/DDBJ whole genome shotgun (WGS) entry which is preliminary data.</text>
</comment>
<evidence type="ECO:0000313" key="2">
    <source>
        <dbReference type="Proteomes" id="UP001058974"/>
    </source>
</evidence>
<dbReference type="Proteomes" id="UP001058974">
    <property type="component" value="Chromosome 3"/>
</dbReference>
<reference evidence="1 2" key="1">
    <citation type="journal article" date="2022" name="Nat. Genet.">
        <title>Improved pea reference genome and pan-genome highlight genomic features and evolutionary characteristics.</title>
        <authorList>
            <person name="Yang T."/>
            <person name="Liu R."/>
            <person name="Luo Y."/>
            <person name="Hu S."/>
            <person name="Wang D."/>
            <person name="Wang C."/>
            <person name="Pandey M.K."/>
            <person name="Ge S."/>
            <person name="Xu Q."/>
            <person name="Li N."/>
            <person name="Li G."/>
            <person name="Huang Y."/>
            <person name="Saxena R.K."/>
            <person name="Ji Y."/>
            <person name="Li M."/>
            <person name="Yan X."/>
            <person name="He Y."/>
            <person name="Liu Y."/>
            <person name="Wang X."/>
            <person name="Xiang C."/>
            <person name="Varshney R.K."/>
            <person name="Ding H."/>
            <person name="Gao S."/>
            <person name="Zong X."/>
        </authorList>
    </citation>
    <scope>NUCLEOTIDE SEQUENCE [LARGE SCALE GENOMIC DNA]</scope>
    <source>
        <strain evidence="1 2">cv. Zhongwan 6</strain>
    </source>
</reference>
<evidence type="ECO:0000313" key="1">
    <source>
        <dbReference type="EMBL" id="KAI5431156.1"/>
    </source>
</evidence>
<sequence>MYIPWLLTYPQRLDYFLSIEVHHLSNGSLLLSQSKYIRDHLNKTNMAIANCIVSPLASSTKLSKVGSAQVTDPISFRSIVGGFQYATVTRPEISYAINKDFCDADWASNPDDRRSTSGA</sequence>
<keyword evidence="2" id="KW-1185">Reference proteome</keyword>
<dbReference type="AlphaFoldDB" id="A0A9D4Y139"/>
<organism evidence="1 2">
    <name type="scientific">Pisum sativum</name>
    <name type="common">Garden pea</name>
    <name type="synonym">Lathyrus oleraceus</name>
    <dbReference type="NCBI Taxonomy" id="3888"/>
    <lineage>
        <taxon>Eukaryota</taxon>
        <taxon>Viridiplantae</taxon>
        <taxon>Streptophyta</taxon>
        <taxon>Embryophyta</taxon>
        <taxon>Tracheophyta</taxon>
        <taxon>Spermatophyta</taxon>
        <taxon>Magnoliopsida</taxon>
        <taxon>eudicotyledons</taxon>
        <taxon>Gunneridae</taxon>
        <taxon>Pentapetalae</taxon>
        <taxon>rosids</taxon>
        <taxon>fabids</taxon>
        <taxon>Fabales</taxon>
        <taxon>Fabaceae</taxon>
        <taxon>Papilionoideae</taxon>
        <taxon>50 kb inversion clade</taxon>
        <taxon>NPAAA clade</taxon>
        <taxon>Hologalegina</taxon>
        <taxon>IRL clade</taxon>
        <taxon>Fabeae</taxon>
        <taxon>Lathyrus</taxon>
    </lineage>
</organism>
<dbReference type="Gramene" id="Psat03G0535000-T1">
    <property type="protein sequence ID" value="KAI5431156.1"/>
    <property type="gene ID" value="KIW84_035350"/>
</dbReference>
<gene>
    <name evidence="1" type="ORF">KIW84_035350</name>
</gene>
<accession>A0A9D4Y139</accession>
<proteinExistence type="predicted"/>
<dbReference type="PANTHER" id="PTHR11439:SF455">
    <property type="entry name" value="RLK (RECEPTOR-LIKE PROTEIN KINASE) 8, PUTATIVE-RELATED"/>
    <property type="match status" value="1"/>
</dbReference>